<name>A0AA88ID53_ARTSF</name>
<feature type="compositionally biased region" description="Basic and acidic residues" evidence="1">
    <location>
        <begin position="111"/>
        <end position="122"/>
    </location>
</feature>
<evidence type="ECO:0000313" key="2">
    <source>
        <dbReference type="EMBL" id="KAK2726124.1"/>
    </source>
</evidence>
<evidence type="ECO:0000313" key="3">
    <source>
        <dbReference type="Proteomes" id="UP001187531"/>
    </source>
</evidence>
<protein>
    <submittedName>
        <fullName evidence="2">Uncharacterized protein</fullName>
    </submittedName>
</protein>
<gene>
    <name evidence="2" type="ORF">QYM36_000547</name>
</gene>
<dbReference type="EMBL" id="JAVRJZ010000002">
    <property type="protein sequence ID" value="KAK2726124.1"/>
    <property type="molecule type" value="Genomic_DNA"/>
</dbReference>
<accession>A0AA88ID53</accession>
<reference evidence="2" key="1">
    <citation type="submission" date="2023-07" db="EMBL/GenBank/DDBJ databases">
        <title>Chromosome-level genome assembly of Artemia franciscana.</title>
        <authorList>
            <person name="Jo E."/>
        </authorList>
    </citation>
    <scope>NUCLEOTIDE SEQUENCE</scope>
    <source>
        <tissue evidence="2">Whole body</tissue>
    </source>
</reference>
<comment type="caution">
    <text evidence="2">The sequence shown here is derived from an EMBL/GenBank/DDBJ whole genome shotgun (WGS) entry which is preliminary data.</text>
</comment>
<dbReference type="Proteomes" id="UP001187531">
    <property type="component" value="Unassembled WGS sequence"/>
</dbReference>
<feature type="region of interest" description="Disordered" evidence="1">
    <location>
        <begin position="77"/>
        <end position="122"/>
    </location>
</feature>
<proteinExistence type="predicted"/>
<dbReference type="AlphaFoldDB" id="A0AA88ID53"/>
<organism evidence="2 3">
    <name type="scientific">Artemia franciscana</name>
    <name type="common">Brine shrimp</name>
    <name type="synonym">Artemia sanfranciscana</name>
    <dbReference type="NCBI Taxonomy" id="6661"/>
    <lineage>
        <taxon>Eukaryota</taxon>
        <taxon>Metazoa</taxon>
        <taxon>Ecdysozoa</taxon>
        <taxon>Arthropoda</taxon>
        <taxon>Crustacea</taxon>
        <taxon>Branchiopoda</taxon>
        <taxon>Anostraca</taxon>
        <taxon>Artemiidae</taxon>
        <taxon>Artemia</taxon>
    </lineage>
</organism>
<sequence length="122" mass="13496">MEGTGPSACEETFSLSLRQHSAKNQGALENAVDIKVKNCSSSESRNVSQSYWLMVEKVGKNKTKEGKEEIKQEFLVNNNESQKEAEEMTSESNTKEVAEPALETLSAKSMKRQEANAAEEHA</sequence>
<keyword evidence="3" id="KW-1185">Reference proteome</keyword>
<evidence type="ECO:0000256" key="1">
    <source>
        <dbReference type="SAM" id="MobiDB-lite"/>
    </source>
</evidence>